<proteinExistence type="predicted"/>
<sequence>MLVDVATMLVAGSEAIADIDTLRHQGQVIGSVASPAGGTSRLRGPVWRALDELAETPGKRVAAARATTRARVVGLLPGGVPAARVADTRLPTNLVVLDVDATNVMAELVKSSV</sequence>
<keyword evidence="2" id="KW-1185">Reference proteome</keyword>
<dbReference type="Proteomes" id="UP001501475">
    <property type="component" value="Unassembled WGS sequence"/>
</dbReference>
<accession>A0ABN2L7W3</accession>
<organism evidence="1 2">
    <name type="scientific">Nostocoides vanveenii</name>
    <dbReference type="NCBI Taxonomy" id="330835"/>
    <lineage>
        <taxon>Bacteria</taxon>
        <taxon>Bacillati</taxon>
        <taxon>Actinomycetota</taxon>
        <taxon>Actinomycetes</taxon>
        <taxon>Micrococcales</taxon>
        <taxon>Intrasporangiaceae</taxon>
        <taxon>Nostocoides</taxon>
    </lineage>
</organism>
<reference evidence="1 2" key="1">
    <citation type="journal article" date="2019" name="Int. J. Syst. Evol. Microbiol.">
        <title>The Global Catalogue of Microorganisms (GCM) 10K type strain sequencing project: providing services to taxonomists for standard genome sequencing and annotation.</title>
        <authorList>
            <consortium name="The Broad Institute Genomics Platform"/>
            <consortium name="The Broad Institute Genome Sequencing Center for Infectious Disease"/>
            <person name="Wu L."/>
            <person name="Ma J."/>
        </authorList>
    </citation>
    <scope>NUCLEOTIDE SEQUENCE [LARGE SCALE GENOMIC DNA]</scope>
    <source>
        <strain evidence="1 2">JCM 15591</strain>
    </source>
</reference>
<evidence type="ECO:0000313" key="1">
    <source>
        <dbReference type="EMBL" id="GAA1778430.1"/>
    </source>
</evidence>
<comment type="caution">
    <text evidence="1">The sequence shown here is derived from an EMBL/GenBank/DDBJ whole genome shotgun (WGS) entry which is preliminary data.</text>
</comment>
<evidence type="ECO:0000313" key="2">
    <source>
        <dbReference type="Proteomes" id="UP001501475"/>
    </source>
</evidence>
<dbReference type="EMBL" id="BAAAPN010000107">
    <property type="protein sequence ID" value="GAA1778430.1"/>
    <property type="molecule type" value="Genomic_DNA"/>
</dbReference>
<gene>
    <name evidence="1" type="ORF">GCM10009810_39190</name>
</gene>
<protein>
    <submittedName>
        <fullName evidence="1">Uncharacterized protein</fullName>
    </submittedName>
</protein>
<name>A0ABN2L7W3_9MICO</name>